<dbReference type="AlphaFoldDB" id="G4ZQD1"/>
<dbReference type="RefSeq" id="XP_009528915.1">
    <property type="nucleotide sequence ID" value="XM_009530620.1"/>
</dbReference>
<dbReference type="GeneID" id="20646666"/>
<feature type="compositionally biased region" description="Basic and acidic residues" evidence="1">
    <location>
        <begin position="289"/>
        <end position="299"/>
    </location>
</feature>
<evidence type="ECO:0000256" key="1">
    <source>
        <dbReference type="SAM" id="MobiDB-lite"/>
    </source>
</evidence>
<feature type="region of interest" description="Disordered" evidence="1">
    <location>
        <begin position="168"/>
        <end position="216"/>
    </location>
</feature>
<gene>
    <name evidence="2" type="ORF">PHYSODRAFT_333436</name>
</gene>
<evidence type="ECO:0000313" key="3">
    <source>
        <dbReference type="Proteomes" id="UP000002640"/>
    </source>
</evidence>
<dbReference type="InParanoid" id="G4ZQD1"/>
<reference evidence="2 3" key="1">
    <citation type="journal article" date="2006" name="Science">
        <title>Phytophthora genome sequences uncover evolutionary origins and mechanisms of pathogenesis.</title>
        <authorList>
            <person name="Tyler B.M."/>
            <person name="Tripathy S."/>
            <person name="Zhang X."/>
            <person name="Dehal P."/>
            <person name="Jiang R.H."/>
            <person name="Aerts A."/>
            <person name="Arredondo F.D."/>
            <person name="Baxter L."/>
            <person name="Bensasson D."/>
            <person name="Beynon J.L."/>
            <person name="Chapman J."/>
            <person name="Damasceno C.M."/>
            <person name="Dorrance A.E."/>
            <person name="Dou D."/>
            <person name="Dickerman A.W."/>
            <person name="Dubchak I.L."/>
            <person name="Garbelotto M."/>
            <person name="Gijzen M."/>
            <person name="Gordon S.G."/>
            <person name="Govers F."/>
            <person name="Grunwald N.J."/>
            <person name="Huang W."/>
            <person name="Ivors K.L."/>
            <person name="Jones R.W."/>
            <person name="Kamoun S."/>
            <person name="Krampis K."/>
            <person name="Lamour K.H."/>
            <person name="Lee M.K."/>
            <person name="McDonald W.H."/>
            <person name="Medina M."/>
            <person name="Meijer H.J."/>
            <person name="Nordberg E.K."/>
            <person name="Maclean D.J."/>
            <person name="Ospina-Giraldo M.D."/>
            <person name="Morris P.F."/>
            <person name="Phuntumart V."/>
            <person name="Putnam N.H."/>
            <person name="Rash S."/>
            <person name="Rose J.K."/>
            <person name="Sakihama Y."/>
            <person name="Salamov A.A."/>
            <person name="Savidor A."/>
            <person name="Scheuring C.F."/>
            <person name="Smith B.M."/>
            <person name="Sobral B.W."/>
            <person name="Terry A."/>
            <person name="Torto-Alalibo T.A."/>
            <person name="Win J."/>
            <person name="Xu Z."/>
            <person name="Zhang H."/>
            <person name="Grigoriev I.V."/>
            <person name="Rokhsar D.S."/>
            <person name="Boore J.L."/>
        </authorList>
    </citation>
    <scope>NUCLEOTIDE SEQUENCE [LARGE SCALE GENOMIC DNA]</scope>
    <source>
        <strain evidence="2 3">P6497</strain>
    </source>
</reference>
<dbReference type="Proteomes" id="UP000002640">
    <property type="component" value="Unassembled WGS sequence"/>
</dbReference>
<name>G4ZQD1_PHYSP</name>
<feature type="compositionally biased region" description="Low complexity" evidence="1">
    <location>
        <begin position="274"/>
        <end position="286"/>
    </location>
</feature>
<dbReference type="EMBL" id="JH159155">
    <property type="protein sequence ID" value="EGZ15166.1"/>
    <property type="molecule type" value="Genomic_DNA"/>
</dbReference>
<sequence>MILVHQNLIQPALPLLILVDQGRPYSRDSQAAGRSEHGQPVQRPDQVAERRLADFLHQLEPVVIPDDAPEISAARNAADEPDDQRYPYIRVVQWIYDGIEMSAEVQWHNTIEPARNLTPEDQAEAQRQLRKISPLKIERRSSAKSAISVHESGSGLIGMTAKMRTNAQAKKTTNGFQVIDGSPYTNSETKPETEQDESRQQLPPPPTTLTFAGTQRGHGHFTPELYDGPNGLPCNVYIAVAATHLSEVTELAEPLHHTTSLTPMVTTAETYTEPYTELETENPYTNSETKPETEQDESRQQLPPPPTTLTFAGTQRGHGHFTPELYDGPNGLPCNVYIAVAAMHLSEVTELAEALHHTTSLTPMITTAETYTEPYTEPETENVTETPIDA</sequence>
<feature type="compositionally biased region" description="Basic and acidic residues" evidence="1">
    <location>
        <begin position="189"/>
        <end position="199"/>
    </location>
</feature>
<dbReference type="KEGG" id="psoj:PHYSODRAFT_333436"/>
<organism evidence="2 3">
    <name type="scientific">Phytophthora sojae (strain P6497)</name>
    <name type="common">Soybean stem and root rot agent</name>
    <name type="synonym">Phytophthora megasperma f. sp. glycines</name>
    <dbReference type="NCBI Taxonomy" id="1094619"/>
    <lineage>
        <taxon>Eukaryota</taxon>
        <taxon>Sar</taxon>
        <taxon>Stramenopiles</taxon>
        <taxon>Oomycota</taxon>
        <taxon>Peronosporomycetes</taxon>
        <taxon>Peronosporales</taxon>
        <taxon>Peronosporaceae</taxon>
        <taxon>Phytophthora</taxon>
    </lineage>
</organism>
<feature type="region of interest" description="Disordered" evidence="1">
    <location>
        <begin position="26"/>
        <end position="45"/>
    </location>
</feature>
<feature type="region of interest" description="Disordered" evidence="1">
    <location>
        <begin position="274"/>
        <end position="311"/>
    </location>
</feature>
<evidence type="ECO:0000313" key="2">
    <source>
        <dbReference type="EMBL" id="EGZ15166.1"/>
    </source>
</evidence>
<protein>
    <submittedName>
        <fullName evidence="2">Uncharacterized protein</fullName>
    </submittedName>
</protein>
<keyword evidence="3" id="KW-1185">Reference proteome</keyword>
<accession>G4ZQD1</accession>
<proteinExistence type="predicted"/>